<sequence>MLPPPAKYAPRSDADLLRLVTEHPLAWVVATADLSATVLPLRPVVSAAGALAGFLGHFARSNPQLEVLRAAPRARLLFLGPHGYVSPSWLQDRTQAPSWNYASATFDVTLSFIDSDADLQALMEDVVGAMEAGRPDAWSLAEMGERYRRLSRGVVGFRADLVAARGVFKLGQDERDDVFAELLAGLRRERHDLLAAWMEDFAADRLRR</sequence>
<accession>A0A328A9V8</accession>
<dbReference type="Gene3D" id="2.30.110.10">
    <property type="entry name" value="Electron Transport, Fmn-binding Protein, Chain A"/>
    <property type="match status" value="1"/>
</dbReference>
<organism evidence="1 2">
    <name type="scientific">Phenylobacterium deserti</name>
    <dbReference type="NCBI Taxonomy" id="1914756"/>
    <lineage>
        <taxon>Bacteria</taxon>
        <taxon>Pseudomonadati</taxon>
        <taxon>Pseudomonadota</taxon>
        <taxon>Alphaproteobacteria</taxon>
        <taxon>Caulobacterales</taxon>
        <taxon>Caulobacteraceae</taxon>
        <taxon>Phenylobacterium</taxon>
    </lineage>
</organism>
<dbReference type="PANTHER" id="PTHR35802">
    <property type="entry name" value="PROTEASE SYNTHASE AND SPORULATION PROTEIN PAI 2"/>
    <property type="match status" value="1"/>
</dbReference>
<evidence type="ECO:0000313" key="2">
    <source>
        <dbReference type="Proteomes" id="UP000249725"/>
    </source>
</evidence>
<dbReference type="InterPro" id="IPR012349">
    <property type="entry name" value="Split_barrel_FMN-bd"/>
</dbReference>
<dbReference type="RefSeq" id="WP_111515906.1">
    <property type="nucleotide sequence ID" value="NZ_QFYR01000004.1"/>
</dbReference>
<gene>
    <name evidence="1" type="ORF">DJ018_15640</name>
</gene>
<evidence type="ECO:0000313" key="1">
    <source>
        <dbReference type="EMBL" id="RAK51371.1"/>
    </source>
</evidence>
<comment type="caution">
    <text evidence="1">The sequence shown here is derived from an EMBL/GenBank/DDBJ whole genome shotgun (WGS) entry which is preliminary data.</text>
</comment>
<dbReference type="PANTHER" id="PTHR35802:SF1">
    <property type="entry name" value="PROTEASE SYNTHASE AND SPORULATION PROTEIN PAI 2"/>
    <property type="match status" value="1"/>
</dbReference>
<proteinExistence type="predicted"/>
<dbReference type="Pfam" id="PF04299">
    <property type="entry name" value="FMN_bind_2"/>
    <property type="match status" value="1"/>
</dbReference>
<dbReference type="Proteomes" id="UP000249725">
    <property type="component" value="Unassembled WGS sequence"/>
</dbReference>
<reference evidence="2" key="1">
    <citation type="submission" date="2018-05" db="EMBL/GenBank/DDBJ databases">
        <authorList>
            <person name="Li X."/>
        </authorList>
    </citation>
    <scope>NUCLEOTIDE SEQUENCE [LARGE SCALE GENOMIC DNA]</scope>
    <source>
        <strain evidence="2">YIM 73061</strain>
    </source>
</reference>
<dbReference type="EMBL" id="QFYR01000004">
    <property type="protein sequence ID" value="RAK51371.1"/>
    <property type="molecule type" value="Genomic_DNA"/>
</dbReference>
<dbReference type="SUPFAM" id="SSF50475">
    <property type="entry name" value="FMN-binding split barrel"/>
    <property type="match status" value="1"/>
</dbReference>
<keyword evidence="2" id="KW-1185">Reference proteome</keyword>
<dbReference type="InterPro" id="IPR007396">
    <property type="entry name" value="TR_PAI2-type"/>
</dbReference>
<protein>
    <submittedName>
        <fullName evidence="1">FMN-binding negative transcriptional regulator</fullName>
    </submittedName>
</protein>
<dbReference type="OrthoDB" id="9794948at2"/>
<dbReference type="AlphaFoldDB" id="A0A328A9V8"/>
<name>A0A328A9V8_9CAUL</name>